<sequence length="136" mass="14964">MPSAGKNDPPERGEISPEEREAFRQRSDAIGKRLGEVKARREPVDRSAENRARGEAFAKAFRLVAELLVGVGVGGFIGWALDRQLGTGPWLLVLFFILGFAAGMSNVIRSARIEQNKQQARQLASPSVTDDDEDDR</sequence>
<dbReference type="AlphaFoldDB" id="A0A6I3KHG9"/>
<dbReference type="EMBL" id="WMBQ01000001">
    <property type="protein sequence ID" value="MTD94454.1"/>
    <property type="molecule type" value="Genomic_DNA"/>
</dbReference>
<dbReference type="RefSeq" id="WP_154738878.1">
    <property type="nucleotide sequence ID" value="NZ_WMBQ01000001.1"/>
</dbReference>
<dbReference type="Pfam" id="PF09527">
    <property type="entry name" value="ATPase_gene1"/>
    <property type="match status" value="1"/>
</dbReference>
<reference evidence="3 4" key="1">
    <citation type="submission" date="2019-11" db="EMBL/GenBank/DDBJ databases">
        <title>Identification of a novel strain.</title>
        <authorList>
            <person name="Xu Q."/>
            <person name="Wang G."/>
        </authorList>
    </citation>
    <scope>NUCLEOTIDE SEQUENCE [LARGE SCALE GENOMIC DNA]</scope>
    <source>
        <strain evidence="4">xq</strain>
    </source>
</reference>
<feature type="transmembrane region" description="Helical" evidence="2">
    <location>
        <begin position="60"/>
        <end position="81"/>
    </location>
</feature>
<organism evidence="3 4">
    <name type="scientific">Hyphomicrobium album</name>
    <dbReference type="NCBI Taxonomy" id="2665159"/>
    <lineage>
        <taxon>Bacteria</taxon>
        <taxon>Pseudomonadati</taxon>
        <taxon>Pseudomonadota</taxon>
        <taxon>Alphaproteobacteria</taxon>
        <taxon>Hyphomicrobiales</taxon>
        <taxon>Hyphomicrobiaceae</taxon>
        <taxon>Hyphomicrobium</taxon>
    </lineage>
</organism>
<protein>
    <submittedName>
        <fullName evidence="3">ATP F0F1 synthase subunit I</fullName>
    </submittedName>
</protein>
<evidence type="ECO:0000313" key="3">
    <source>
        <dbReference type="EMBL" id="MTD94454.1"/>
    </source>
</evidence>
<keyword evidence="2" id="KW-1133">Transmembrane helix</keyword>
<feature type="region of interest" description="Disordered" evidence="1">
    <location>
        <begin position="1"/>
        <end position="51"/>
    </location>
</feature>
<accession>A0A6I3KHG9</accession>
<evidence type="ECO:0000256" key="1">
    <source>
        <dbReference type="SAM" id="MobiDB-lite"/>
    </source>
</evidence>
<feature type="compositionally biased region" description="Basic and acidic residues" evidence="1">
    <location>
        <begin position="8"/>
        <end position="51"/>
    </location>
</feature>
<feature type="transmembrane region" description="Helical" evidence="2">
    <location>
        <begin position="87"/>
        <end position="108"/>
    </location>
</feature>
<evidence type="ECO:0000256" key="2">
    <source>
        <dbReference type="SAM" id="Phobius"/>
    </source>
</evidence>
<comment type="caution">
    <text evidence="3">The sequence shown here is derived from an EMBL/GenBank/DDBJ whole genome shotgun (WGS) entry which is preliminary data.</text>
</comment>
<name>A0A6I3KHG9_9HYPH</name>
<evidence type="ECO:0000313" key="4">
    <source>
        <dbReference type="Proteomes" id="UP000440694"/>
    </source>
</evidence>
<keyword evidence="4" id="KW-1185">Reference proteome</keyword>
<keyword evidence="2" id="KW-0472">Membrane</keyword>
<proteinExistence type="predicted"/>
<keyword evidence="2" id="KW-0812">Transmembrane</keyword>
<gene>
    <name evidence="3" type="ORF">GIW81_08915</name>
</gene>
<dbReference type="InterPro" id="IPR032820">
    <property type="entry name" value="ATPase_put"/>
</dbReference>
<dbReference type="Proteomes" id="UP000440694">
    <property type="component" value="Unassembled WGS sequence"/>
</dbReference>